<dbReference type="SUPFAM" id="SSF52540">
    <property type="entry name" value="P-loop containing nucleoside triphosphate hydrolases"/>
    <property type="match status" value="1"/>
</dbReference>
<feature type="repeat" description="WD" evidence="3">
    <location>
        <begin position="973"/>
        <end position="1005"/>
    </location>
</feature>
<gene>
    <name evidence="6" type="ORF">CRP01_40130</name>
</gene>
<comment type="caution">
    <text evidence="6">The sequence shown here is derived from an EMBL/GenBank/DDBJ whole genome shotgun (WGS) entry which is preliminary data.</text>
</comment>
<dbReference type="PANTHER" id="PTHR19879:SF9">
    <property type="entry name" value="TRANSCRIPTION INITIATION FACTOR TFIID SUBUNIT 5"/>
    <property type="match status" value="1"/>
</dbReference>
<keyword evidence="1 3" id="KW-0853">WD repeat</keyword>
<evidence type="ECO:0000256" key="1">
    <source>
        <dbReference type="ARBA" id="ARBA00022574"/>
    </source>
</evidence>
<proteinExistence type="predicted"/>
<dbReference type="Gene3D" id="2.130.10.10">
    <property type="entry name" value="YVTN repeat-like/Quinoprotein amine dehydrogenase"/>
    <property type="match status" value="3"/>
</dbReference>
<reference evidence="6 7" key="1">
    <citation type="submission" date="2017-10" db="EMBL/GenBank/DDBJ databases">
        <title>The draft genome sequence of Lewinella nigricans NBRC 102662.</title>
        <authorList>
            <person name="Wang K."/>
        </authorList>
    </citation>
    <scope>NUCLEOTIDE SEQUENCE [LARGE SCALE GENOMIC DNA]</scope>
    <source>
        <strain evidence="6 7">NBRC 102662</strain>
    </source>
</reference>
<dbReference type="Proteomes" id="UP000223913">
    <property type="component" value="Unassembled WGS sequence"/>
</dbReference>
<dbReference type="InterPro" id="IPR027417">
    <property type="entry name" value="P-loop_NTPase"/>
</dbReference>
<dbReference type="PROSITE" id="PS00678">
    <property type="entry name" value="WD_REPEATS_1"/>
    <property type="match status" value="2"/>
</dbReference>
<dbReference type="InterPro" id="IPR036322">
    <property type="entry name" value="WD40_repeat_dom_sf"/>
</dbReference>
<dbReference type="SUPFAM" id="SSF50952">
    <property type="entry name" value="Soluble quinoprotein glucose dehydrogenase"/>
    <property type="match status" value="1"/>
</dbReference>
<dbReference type="PROSITE" id="PS50082">
    <property type="entry name" value="WD_REPEATS_2"/>
    <property type="match status" value="8"/>
</dbReference>
<dbReference type="EMBL" id="PDUD01000072">
    <property type="protein sequence ID" value="PHN00846.1"/>
    <property type="molecule type" value="Genomic_DNA"/>
</dbReference>
<dbReference type="Pfam" id="PF00400">
    <property type="entry name" value="WD40"/>
    <property type="match status" value="8"/>
</dbReference>
<dbReference type="InterPro" id="IPR019775">
    <property type="entry name" value="WD40_repeat_CS"/>
</dbReference>
<dbReference type="PANTHER" id="PTHR19879">
    <property type="entry name" value="TRANSCRIPTION INITIATION FACTOR TFIID"/>
    <property type="match status" value="1"/>
</dbReference>
<keyword evidence="7" id="KW-1185">Reference proteome</keyword>
<evidence type="ECO:0000256" key="2">
    <source>
        <dbReference type="ARBA" id="ARBA00022737"/>
    </source>
</evidence>
<feature type="repeat" description="WD" evidence="3">
    <location>
        <begin position="808"/>
        <end position="849"/>
    </location>
</feature>
<evidence type="ECO:0000259" key="5">
    <source>
        <dbReference type="Pfam" id="PF20703"/>
    </source>
</evidence>
<sequence length="1180" mass="135720">MIPLSPFKLLDPYTREDQAIFFGRSAEVDRLYELVNESRLILVYGASGVGKTSLVQCGLANRFNDTDWFEVYVRRRNNINRSLRRVIKRHALMPVPSGSTLETAVDSLFLDYLKPIYFVFDQFEEVYILGTNSERKRFYKYIARLLDQGEKRQLPLRIILIMREEYIARLYDFERYLPKVFDNRLRVESMNTSNIRQVIRGSCEQFGIKLRRPVQTANRIISRLTDTRRGIQLSYLQIYLDKLFRVYREQHANGQVIFSPDLVDRVGSIGDILVEFMEEQQHIIQARMKSRFGISDPDVISKIMDQFATLEGTRRSLNRMDIRMLGYSDAAVAYCISELVDSRLLRVDEGSYELSHDKLAEKIAETRDIQSRDLMRIQGLIRPKLAMYQERKVLFSEEELFYIRPYLQHFSLQPGFSELYNRSEQERRKEKYRLQQLNKENEYHRRETEKKNRQIEIINRVLYSNIWRSDQDYHKALQFALEAWRMSSVDGRPSLEIKQALISAYYAADENNAINYEREIRVGSIIRYIKLAPDESLMFVATASHDALLYNLSGKLIQKIPYEHVSVATFSPDSQWLLLATTDGKLFRINREGSTVETHQLDLRAIRQLVFLPAGNHFLLGAKNFIGRYDLNGKLIKKFILPEVIKEHDDIKQIVLAPDASYFVAISVYGHDAFCFSLQDDHQWILKAHTDKITAVDIAHDGDHLATVSADKHLIIWSRGGEVQEDIVAHGQTVISVQFSSDDRKILTASKDNTAKFWTIYPLEAKVLKGHEDDIVKAMFTPRDDEILTISNDHTARLWYTDGSHRLLSGHQGRISDAHALQHHGELITASSDQTIKFWNAGSTRIVRLDGHGPPGISEATFSPDGRLIVTVGLDGQVLFWNLGGRQYGLALEHPQAVDKAFFDPGGELLYTLGRDKILRAWTLQGEMVWSIGDKRMMINKARLAADGRFLFTLDTTQQMHIWDRDRKKVRTFPTHQAKVYRFDRSSTRDLLLTASKDNTAALWNYQGQLTTRLEGHRSNVHSAYFNQDGTRIITASADRTARIWDLAGHCQIVLGDHPRSVSRAFFIPGSSRYLTQSMGYDIRLWDEQGRLLRVLDGHSGHVNHISFSADGQYILSAANDESIILWDSHGEIIKRFQQHHAQVNGAFFSPDGRHFVSVDAAGKAISWLSPEGIQNAVSL</sequence>
<evidence type="ECO:0000313" key="7">
    <source>
        <dbReference type="Proteomes" id="UP000223913"/>
    </source>
</evidence>
<accession>A0A2D0MXI0</accession>
<dbReference type="InterPro" id="IPR049052">
    <property type="entry name" value="nSTAND1"/>
</dbReference>
<dbReference type="InterPro" id="IPR011041">
    <property type="entry name" value="Quinoprot_gluc/sorb_DH_b-prop"/>
</dbReference>
<dbReference type="Gene3D" id="3.40.50.300">
    <property type="entry name" value="P-loop containing nucleotide triphosphate hydrolases"/>
    <property type="match status" value="1"/>
</dbReference>
<dbReference type="PRINTS" id="PR00320">
    <property type="entry name" value="GPROTEINBRPT"/>
</dbReference>
<keyword evidence="4" id="KW-0175">Coiled coil</keyword>
<dbReference type="InterPro" id="IPR020472">
    <property type="entry name" value="WD40_PAC1"/>
</dbReference>
<dbReference type="SMART" id="SM00320">
    <property type="entry name" value="WD40"/>
    <property type="match status" value="13"/>
</dbReference>
<dbReference type="CDD" id="cd00200">
    <property type="entry name" value="WD40"/>
    <property type="match status" value="2"/>
</dbReference>
<feature type="repeat" description="WD" evidence="3">
    <location>
        <begin position="1014"/>
        <end position="1047"/>
    </location>
</feature>
<feature type="repeat" description="WD" evidence="3">
    <location>
        <begin position="857"/>
        <end position="883"/>
    </location>
</feature>
<protein>
    <recommendedName>
        <fullName evidence="5">Novel STAND NTPase 1 domain-containing protein</fullName>
    </recommendedName>
</protein>
<feature type="repeat" description="WD" evidence="3">
    <location>
        <begin position="1096"/>
        <end position="1128"/>
    </location>
</feature>
<dbReference type="AlphaFoldDB" id="A0A2D0MXI0"/>
<dbReference type="PROSITE" id="PS50294">
    <property type="entry name" value="WD_REPEATS_REGION"/>
    <property type="match status" value="6"/>
</dbReference>
<feature type="repeat" description="WD" evidence="3">
    <location>
        <begin position="686"/>
        <end position="718"/>
    </location>
</feature>
<feature type="repeat" description="WD" evidence="3">
    <location>
        <begin position="727"/>
        <end position="760"/>
    </location>
</feature>
<organism evidence="6 7">
    <name type="scientific">Flavilitoribacter nigricans (strain ATCC 23147 / DSM 23189 / NBRC 102662 / NCIMB 1420 / SS-2)</name>
    <name type="common">Lewinella nigricans</name>
    <dbReference type="NCBI Taxonomy" id="1122177"/>
    <lineage>
        <taxon>Bacteria</taxon>
        <taxon>Pseudomonadati</taxon>
        <taxon>Bacteroidota</taxon>
        <taxon>Saprospiria</taxon>
        <taxon>Saprospirales</taxon>
        <taxon>Lewinellaceae</taxon>
        <taxon>Flavilitoribacter</taxon>
    </lineage>
</organism>
<evidence type="ECO:0000256" key="4">
    <source>
        <dbReference type="SAM" id="Coils"/>
    </source>
</evidence>
<keyword evidence="2" id="KW-0677">Repeat</keyword>
<dbReference type="OrthoDB" id="1090410at2"/>
<dbReference type="Pfam" id="PF20703">
    <property type="entry name" value="nSTAND1"/>
    <property type="match status" value="1"/>
</dbReference>
<dbReference type="InterPro" id="IPR015943">
    <property type="entry name" value="WD40/YVTN_repeat-like_dom_sf"/>
</dbReference>
<name>A0A2D0MXI0_FLAN2</name>
<dbReference type="SUPFAM" id="SSF50978">
    <property type="entry name" value="WD40 repeat-like"/>
    <property type="match status" value="2"/>
</dbReference>
<dbReference type="RefSeq" id="WP_099155746.1">
    <property type="nucleotide sequence ID" value="NZ_PDUD01000072.1"/>
</dbReference>
<feature type="coiled-coil region" evidence="4">
    <location>
        <begin position="420"/>
        <end position="454"/>
    </location>
</feature>
<dbReference type="InterPro" id="IPR001680">
    <property type="entry name" value="WD40_rpt"/>
</dbReference>
<evidence type="ECO:0000313" key="6">
    <source>
        <dbReference type="EMBL" id="PHN00846.1"/>
    </source>
</evidence>
<evidence type="ECO:0000256" key="3">
    <source>
        <dbReference type="PROSITE-ProRule" id="PRU00221"/>
    </source>
</evidence>
<feature type="domain" description="Novel STAND NTPase 1" evidence="5">
    <location>
        <begin position="6"/>
        <end position="368"/>
    </location>
</feature>
<feature type="repeat" description="WD" evidence="3">
    <location>
        <begin position="768"/>
        <end position="809"/>
    </location>
</feature>